<dbReference type="InterPro" id="IPR016163">
    <property type="entry name" value="Ald_DH_C"/>
</dbReference>
<dbReference type="FunFam" id="3.40.309.10:FF:000003">
    <property type="entry name" value="Aldehyde dehydrogenase"/>
    <property type="match status" value="1"/>
</dbReference>
<dbReference type="InterPro" id="IPR016162">
    <property type="entry name" value="Ald_DH_N"/>
</dbReference>
<dbReference type="PIRSF" id="PIRSF036492">
    <property type="entry name" value="ALDH"/>
    <property type="match status" value="1"/>
</dbReference>
<dbReference type="InterPro" id="IPR029510">
    <property type="entry name" value="Ald_DH_CS_GLU"/>
</dbReference>
<evidence type="ECO:0000313" key="8">
    <source>
        <dbReference type="EMBL" id="NEV69015.1"/>
    </source>
</evidence>
<dbReference type="SUPFAM" id="SSF53720">
    <property type="entry name" value="ALDH-like"/>
    <property type="match status" value="1"/>
</dbReference>
<reference evidence="8" key="2">
    <citation type="journal article" date="2015" name="Genome Announc.">
        <title>Draft Genome Sequence of Filamentous Marine Cyanobacterium Lyngbya confervoides Strain BDU141951.</title>
        <authorList>
            <person name="Chandrababunaidu M.M."/>
            <person name="Sen D."/>
            <person name="Tripathy S."/>
        </authorList>
    </citation>
    <scope>NUCLEOTIDE SEQUENCE</scope>
    <source>
        <strain evidence="8">BDU141951</strain>
    </source>
</reference>
<keyword evidence="3" id="KW-0520">NAD</keyword>
<comment type="similarity">
    <text evidence="1 4 6">Belongs to the aldehyde dehydrogenase family.</text>
</comment>
<gene>
    <name evidence="8" type="ORF">QQ91_018100</name>
</gene>
<feature type="active site" evidence="5">
    <location>
        <position position="219"/>
    </location>
</feature>
<sequence>MTALSTPEQSVESQAAALLQAQRAYFATGATVSVEFRVAQLKRLQAAIIERQDAIVEAVKADLGRPEFESYFEIGVLDELKYVLKHLKQWAKPRRVSLPLTQLPGSAWVQPDPLGVVLIIGPWNYPFQLVISPLIGAIAAGNCALIKPSELAPAMSKVVADLVRDTFPPEYIAAMEGGVATAQALLAQKFDHIFFTGGTRIGQIVMAAAAQQLTPVTLELGGKSPCIVDQDINIAVAAQRIVWGKFVNAGQTCIAPDYLLLQESIKSEFLAALKETIQAYFGDDPAQSPDLARIINDRQFDRLTGLMANASVYIGGETNRDDRYIAPTILTDVTWDSPIMQEEIFGPILPVLTYQKIEDAIAQINARPKPLALYLFTKNAALQQQVLRTTSSGGVCLNDVFLQAAIWGLPFGGVGDSGIGAYHGKTSFETFSHMKSVLKKPFWFDLDWRYAPYAGKLDFFKKVIGSP</sequence>
<dbReference type="InterPro" id="IPR015590">
    <property type="entry name" value="Aldehyde_DH_dom"/>
</dbReference>
<dbReference type="PANTHER" id="PTHR43570">
    <property type="entry name" value="ALDEHYDE DEHYDROGENASE"/>
    <property type="match status" value="1"/>
</dbReference>
<comment type="caution">
    <text evidence="8">The sequence shown here is derived from an EMBL/GenBank/DDBJ whole genome shotgun (WGS) entry which is preliminary data.</text>
</comment>
<dbReference type="GO" id="GO:0005737">
    <property type="term" value="C:cytoplasm"/>
    <property type="evidence" value="ECO:0007669"/>
    <property type="project" value="TreeGrafter"/>
</dbReference>
<dbReference type="GO" id="GO:0004029">
    <property type="term" value="F:aldehyde dehydrogenase (NAD+) activity"/>
    <property type="evidence" value="ECO:0007669"/>
    <property type="project" value="TreeGrafter"/>
</dbReference>
<dbReference type="Gene3D" id="3.40.605.10">
    <property type="entry name" value="Aldehyde Dehydrogenase, Chain A, domain 1"/>
    <property type="match status" value="1"/>
</dbReference>
<dbReference type="Pfam" id="PF00171">
    <property type="entry name" value="Aldedh"/>
    <property type="match status" value="1"/>
</dbReference>
<evidence type="ECO:0000256" key="3">
    <source>
        <dbReference type="ARBA" id="ARBA00023027"/>
    </source>
</evidence>
<dbReference type="InterPro" id="IPR012394">
    <property type="entry name" value="Aldehyde_DH_NAD(P)"/>
</dbReference>
<evidence type="ECO:0000259" key="7">
    <source>
        <dbReference type="Pfam" id="PF00171"/>
    </source>
</evidence>
<dbReference type="InterPro" id="IPR016160">
    <property type="entry name" value="Ald_DH_CS_CYS"/>
</dbReference>
<dbReference type="FunFam" id="3.40.605.10:FF:000004">
    <property type="entry name" value="Aldehyde dehydrogenase"/>
    <property type="match status" value="1"/>
</dbReference>
<name>A0A0C1Y624_9CYAN</name>
<dbReference type="GO" id="GO:0006081">
    <property type="term" value="P:aldehyde metabolic process"/>
    <property type="evidence" value="ECO:0007669"/>
    <property type="project" value="InterPro"/>
</dbReference>
<reference evidence="8" key="1">
    <citation type="submission" date="2014-11" db="EMBL/GenBank/DDBJ databases">
        <authorList>
            <person name="Malar M.C."/>
            <person name="Sen D."/>
            <person name="Tripathy S."/>
        </authorList>
    </citation>
    <scope>NUCLEOTIDE SEQUENCE</scope>
    <source>
        <strain evidence="8">BDU141951</strain>
    </source>
</reference>
<dbReference type="PROSITE" id="PS00070">
    <property type="entry name" value="ALDEHYDE_DEHYDR_CYS"/>
    <property type="match status" value="1"/>
</dbReference>
<dbReference type="PROSITE" id="PS00687">
    <property type="entry name" value="ALDEHYDE_DEHYDR_GLU"/>
    <property type="match status" value="1"/>
</dbReference>
<keyword evidence="2 4" id="KW-0560">Oxidoreductase</keyword>
<reference evidence="8" key="3">
    <citation type="submission" date="2020-02" db="EMBL/GenBank/DDBJ databases">
        <authorList>
            <person name="Sarangi A.N."/>
            <person name="Ghosh S."/>
            <person name="Mukherjee M."/>
            <person name="Tripathy S."/>
        </authorList>
    </citation>
    <scope>NUCLEOTIDE SEQUENCE</scope>
    <source>
        <strain evidence="8">BDU141951</strain>
    </source>
</reference>
<dbReference type="CDD" id="cd07136">
    <property type="entry name" value="ALDH_YwdH-P39616"/>
    <property type="match status" value="1"/>
</dbReference>
<dbReference type="Gene3D" id="3.40.309.10">
    <property type="entry name" value="Aldehyde Dehydrogenase, Chain A, domain 2"/>
    <property type="match status" value="1"/>
</dbReference>
<dbReference type="InterPro" id="IPR016161">
    <property type="entry name" value="Ald_DH/histidinol_DH"/>
</dbReference>
<feature type="domain" description="Aldehyde dehydrogenase" evidence="7">
    <location>
        <begin position="9"/>
        <end position="437"/>
    </location>
</feature>
<protein>
    <recommendedName>
        <fullName evidence="4">Aldehyde dehydrogenase</fullName>
    </recommendedName>
</protein>
<dbReference type="EMBL" id="JTHE02000003">
    <property type="protein sequence ID" value="NEV69015.1"/>
    <property type="molecule type" value="Genomic_DNA"/>
</dbReference>
<evidence type="ECO:0000256" key="4">
    <source>
        <dbReference type="PIRNR" id="PIRNR036492"/>
    </source>
</evidence>
<evidence type="ECO:0000256" key="5">
    <source>
        <dbReference type="PROSITE-ProRule" id="PRU10007"/>
    </source>
</evidence>
<evidence type="ECO:0000256" key="1">
    <source>
        <dbReference type="ARBA" id="ARBA00009986"/>
    </source>
</evidence>
<dbReference type="AlphaFoldDB" id="A0A0C1Y624"/>
<evidence type="ECO:0000256" key="6">
    <source>
        <dbReference type="RuleBase" id="RU003345"/>
    </source>
</evidence>
<proteinExistence type="inferred from homology"/>
<organism evidence="8">
    <name type="scientific">Lyngbya confervoides BDU141951</name>
    <dbReference type="NCBI Taxonomy" id="1574623"/>
    <lineage>
        <taxon>Bacteria</taxon>
        <taxon>Bacillati</taxon>
        <taxon>Cyanobacteriota</taxon>
        <taxon>Cyanophyceae</taxon>
        <taxon>Oscillatoriophycideae</taxon>
        <taxon>Oscillatoriales</taxon>
        <taxon>Microcoleaceae</taxon>
        <taxon>Lyngbya</taxon>
    </lineage>
</organism>
<accession>A0A0C1Y624</accession>
<evidence type="ECO:0000256" key="2">
    <source>
        <dbReference type="ARBA" id="ARBA00023002"/>
    </source>
</evidence>
<dbReference type="PANTHER" id="PTHR43570:SF16">
    <property type="entry name" value="ALDEHYDE DEHYDROGENASE TYPE III, ISOFORM Q"/>
    <property type="match status" value="1"/>
</dbReference>